<dbReference type="EMBL" id="LVJZ01000003">
    <property type="protein sequence ID" value="ODB95873.1"/>
    <property type="molecule type" value="Genomic_DNA"/>
</dbReference>
<comment type="caution">
    <text evidence="2">The sequence shown here is derived from an EMBL/GenBank/DDBJ whole genome shotgun (WGS) entry which is preliminary data.</text>
</comment>
<organism evidence="2 3">
    <name type="scientific">Candidatus Thiodiazotropha endoloripes</name>
    <dbReference type="NCBI Taxonomy" id="1818881"/>
    <lineage>
        <taxon>Bacteria</taxon>
        <taxon>Pseudomonadati</taxon>
        <taxon>Pseudomonadota</taxon>
        <taxon>Gammaproteobacteria</taxon>
        <taxon>Chromatiales</taxon>
        <taxon>Sedimenticolaceae</taxon>
        <taxon>Candidatus Thiodiazotropha</taxon>
    </lineage>
</organism>
<dbReference type="Proteomes" id="UP000094849">
    <property type="component" value="Unassembled WGS sequence"/>
</dbReference>
<evidence type="ECO:0000313" key="3">
    <source>
        <dbReference type="Proteomes" id="UP000094849"/>
    </source>
</evidence>
<reference evidence="2 3" key="1">
    <citation type="submission" date="2016-03" db="EMBL/GenBank/DDBJ databases">
        <title>Chemosynthetic sulphur-oxidizing symbionts of marine invertebrate animals are capable of nitrogen fixation.</title>
        <authorList>
            <person name="Petersen J.M."/>
            <person name="Kemper A."/>
            <person name="Gruber-Vodicka H."/>
            <person name="Cardini U."/>
            <person name="Geest Mvander."/>
            <person name="Kleiner M."/>
            <person name="Bulgheresi S."/>
            <person name="Fussmann M."/>
            <person name="Herbold C."/>
            <person name="Seah B.K.B."/>
            <person name="Antony C.Paul."/>
            <person name="Liu D."/>
            <person name="Belitz A."/>
            <person name="Weber M."/>
        </authorList>
    </citation>
    <scope>NUCLEOTIDE SEQUENCE [LARGE SCALE GENOMIC DNA]</scope>
    <source>
        <strain evidence="2">G_D</strain>
    </source>
</reference>
<keyword evidence="1" id="KW-0472">Membrane</keyword>
<protein>
    <recommendedName>
        <fullName evidence="4">t-SNARE coiled-coil homology domain-containing protein</fullName>
    </recommendedName>
</protein>
<keyword evidence="1" id="KW-0812">Transmembrane</keyword>
<accession>A0A1E2UMC3</accession>
<dbReference type="SUPFAM" id="SSF58104">
    <property type="entry name" value="Methyl-accepting chemotaxis protein (MCP) signaling domain"/>
    <property type="match status" value="1"/>
</dbReference>
<keyword evidence="3" id="KW-1185">Reference proteome</keyword>
<dbReference type="AlphaFoldDB" id="A0A1E2UMC3"/>
<feature type="transmembrane region" description="Helical" evidence="1">
    <location>
        <begin position="47"/>
        <end position="67"/>
    </location>
</feature>
<gene>
    <name evidence="2" type="ORF">A3196_03325</name>
</gene>
<keyword evidence="1" id="KW-1133">Transmembrane helix</keyword>
<dbReference type="STRING" id="1818881.A3196_03325"/>
<dbReference type="OrthoDB" id="9781988at2"/>
<evidence type="ECO:0008006" key="4">
    <source>
        <dbReference type="Google" id="ProtNLM"/>
    </source>
</evidence>
<evidence type="ECO:0000313" key="2">
    <source>
        <dbReference type="EMBL" id="ODB95873.1"/>
    </source>
</evidence>
<sequence>MFEKDPRTFSPEYKNLSPEQKAMVKLEITLTNFFKNFDKSMSRWERMIYPMLVVVGILGLSGFYLIYNVTTDMHTLTEQVDPRMEEHLSAMANNMDQLAQNISVMTEQITFMVDRVDSMEQNIATMNGNIGSLAVDVGSMKQNIGQMTANIADMNQAMRTMTVNTGFMSRDINQMGRPMDFMNSFTPW</sequence>
<evidence type="ECO:0000256" key="1">
    <source>
        <dbReference type="SAM" id="Phobius"/>
    </source>
</evidence>
<dbReference type="RefSeq" id="WP_069003398.1">
    <property type="nucleotide sequence ID" value="NZ_LVJW01000006.1"/>
</dbReference>
<name>A0A1E2UMC3_9GAMM</name>
<proteinExistence type="predicted"/>
<dbReference type="Gene3D" id="1.20.5.340">
    <property type="match status" value="1"/>
</dbReference>